<accession>A0A165CGE2</accession>
<gene>
    <name evidence="2" type="ORF">CALCODRAFT_169766</name>
</gene>
<dbReference type="InParanoid" id="A0A165CGE2"/>
<dbReference type="Proteomes" id="UP000076842">
    <property type="component" value="Unassembled WGS sequence"/>
</dbReference>
<proteinExistence type="predicted"/>
<protein>
    <submittedName>
        <fullName evidence="2">Uncharacterized protein</fullName>
    </submittedName>
</protein>
<evidence type="ECO:0000313" key="3">
    <source>
        <dbReference type="Proteomes" id="UP000076842"/>
    </source>
</evidence>
<feature type="region of interest" description="Disordered" evidence="1">
    <location>
        <begin position="222"/>
        <end position="246"/>
    </location>
</feature>
<reference evidence="2 3" key="1">
    <citation type="journal article" date="2016" name="Mol. Biol. Evol.">
        <title>Comparative Genomics of Early-Diverging Mushroom-Forming Fungi Provides Insights into the Origins of Lignocellulose Decay Capabilities.</title>
        <authorList>
            <person name="Nagy L.G."/>
            <person name="Riley R."/>
            <person name="Tritt A."/>
            <person name="Adam C."/>
            <person name="Daum C."/>
            <person name="Floudas D."/>
            <person name="Sun H."/>
            <person name="Yadav J.S."/>
            <person name="Pangilinan J."/>
            <person name="Larsson K.H."/>
            <person name="Matsuura K."/>
            <person name="Barry K."/>
            <person name="Labutti K."/>
            <person name="Kuo R."/>
            <person name="Ohm R.A."/>
            <person name="Bhattacharya S.S."/>
            <person name="Shirouzu T."/>
            <person name="Yoshinaga Y."/>
            <person name="Martin F.M."/>
            <person name="Grigoriev I.V."/>
            <person name="Hibbett D.S."/>
        </authorList>
    </citation>
    <scope>NUCLEOTIDE SEQUENCE [LARGE SCALE GENOMIC DNA]</scope>
    <source>
        <strain evidence="2 3">HHB12733</strain>
    </source>
</reference>
<sequence>MDPSQQQPPYSASASPYSHPSSPSPPPVPFPGLASSLAWLAGAPGLPFPQGAFLLIPLQGVTAPATAFPTWAGAQVIPATPSTTNVHTPEQPLQPTVAPGSWPETPLASPMPSTANLHTSVQPLKPTAAPGSLEEALLTPPKPITESVHITALPSKTTAASDHPGGLQKSCAAWYAVIALSRIRATPNEGISRKAHVTCDGVQPLCGQCAVLGLVQCCRGRGRPPGSGRRRTSVRSPVQQGVRSVV</sequence>
<name>A0A165CGE2_9BASI</name>
<feature type="compositionally biased region" description="Low complexity" evidence="1">
    <location>
        <begin position="1"/>
        <end position="21"/>
    </location>
</feature>
<evidence type="ECO:0000313" key="2">
    <source>
        <dbReference type="EMBL" id="KZT50745.1"/>
    </source>
</evidence>
<feature type="region of interest" description="Disordered" evidence="1">
    <location>
        <begin position="1"/>
        <end position="28"/>
    </location>
</feature>
<evidence type="ECO:0000256" key="1">
    <source>
        <dbReference type="SAM" id="MobiDB-lite"/>
    </source>
</evidence>
<organism evidence="2 3">
    <name type="scientific">Calocera cornea HHB12733</name>
    <dbReference type="NCBI Taxonomy" id="1353952"/>
    <lineage>
        <taxon>Eukaryota</taxon>
        <taxon>Fungi</taxon>
        <taxon>Dikarya</taxon>
        <taxon>Basidiomycota</taxon>
        <taxon>Agaricomycotina</taxon>
        <taxon>Dacrymycetes</taxon>
        <taxon>Dacrymycetales</taxon>
        <taxon>Dacrymycetaceae</taxon>
        <taxon>Calocera</taxon>
    </lineage>
</organism>
<dbReference type="EMBL" id="KV424147">
    <property type="protein sequence ID" value="KZT50745.1"/>
    <property type="molecule type" value="Genomic_DNA"/>
</dbReference>
<dbReference type="AlphaFoldDB" id="A0A165CGE2"/>
<keyword evidence="3" id="KW-1185">Reference proteome</keyword>